<dbReference type="InterPro" id="IPR006972">
    <property type="entry name" value="BipB-like_C"/>
</dbReference>
<evidence type="ECO:0000256" key="3">
    <source>
        <dbReference type="ARBA" id="ARBA00023026"/>
    </source>
</evidence>
<dbReference type="AlphaFoldDB" id="A0A5P9CK10"/>
<keyword evidence="3" id="KW-0843">Virulence</keyword>
<feature type="domain" description="Translocator protein BipB-like C-terminal" evidence="6">
    <location>
        <begin position="90"/>
        <end position="330"/>
    </location>
</feature>
<keyword evidence="8" id="KW-1185">Reference proteome</keyword>
<dbReference type="OrthoDB" id="6479672at2"/>
<sequence>MTSVNFNTQTSVGSTSDVERLENTKQARSRFPSSGSKEGLVDVIENGNDVKRNVVSSDAASQALQRVLSAFHKDDSATISQLEKASMNDMVLMSANLGLKTFGDTANAAAKAARLMTDTQAVLRDQQVKEFQEQLSKRIEQSEKAQKGGIFGAIFDWIVGAVEAVIGVFKLIEGAARVAVGDVVGGAMDMASGAAYLTAGIAGMVKAAAETAILCGANKEKCQQVIDVAGKVQLGAEVVAMALDIFQAGRAISATRSIAKGTETAMQEAAPKLVESIAKGSTQEVTNIAQQVGKQVSEQVAEQVSKQLMSGVSKGVEQVAERGGQIAKSLAKAFSEEAIQQLVTKSVEQAATKAIEKGVQMTAQEITKQVTTAVRNEVIKTIIKACTYTSLDLIRASAGSGKAITSGIVTEEKAKLQKQIEELILKQNLMEFCYDWYDKAKEQQSKTIKDLVDKQGDSLDGATKVINESGMLQARIATSAV</sequence>
<name>A0A5P9CK10_9VIBR</name>
<dbReference type="EMBL" id="CP045350">
    <property type="protein sequence ID" value="QFT26243.1"/>
    <property type="molecule type" value="Genomic_DNA"/>
</dbReference>
<dbReference type="KEGG" id="vaq:FIV01_07365"/>
<evidence type="ECO:0000256" key="1">
    <source>
        <dbReference type="ARBA" id="ARBA00004301"/>
    </source>
</evidence>
<protein>
    <submittedName>
        <fullName evidence="7">Secreted effector protein SseC</fullName>
    </submittedName>
</protein>
<evidence type="ECO:0000313" key="8">
    <source>
        <dbReference type="Proteomes" id="UP000326936"/>
    </source>
</evidence>
<evidence type="ECO:0000313" key="7">
    <source>
        <dbReference type="EMBL" id="QFT26243.1"/>
    </source>
</evidence>
<feature type="compositionally biased region" description="Polar residues" evidence="5">
    <location>
        <begin position="1"/>
        <end position="16"/>
    </location>
</feature>
<evidence type="ECO:0000256" key="2">
    <source>
        <dbReference type="ARBA" id="ARBA00022870"/>
    </source>
</evidence>
<evidence type="ECO:0000259" key="6">
    <source>
        <dbReference type="Pfam" id="PF04888"/>
    </source>
</evidence>
<feature type="region of interest" description="Disordered" evidence="5">
    <location>
        <begin position="1"/>
        <end position="40"/>
    </location>
</feature>
<evidence type="ECO:0000256" key="5">
    <source>
        <dbReference type="SAM" id="MobiDB-lite"/>
    </source>
</evidence>
<organism evidence="7 8">
    <name type="scientific">Vibrio aquimaris</name>
    <dbReference type="NCBI Taxonomy" id="2587862"/>
    <lineage>
        <taxon>Bacteria</taxon>
        <taxon>Pseudomonadati</taxon>
        <taxon>Pseudomonadota</taxon>
        <taxon>Gammaproteobacteria</taxon>
        <taxon>Vibrionales</taxon>
        <taxon>Vibrionaceae</taxon>
        <taxon>Vibrio</taxon>
    </lineage>
</organism>
<comment type="subcellular location">
    <subcellularLocation>
        <location evidence="1">Host membrane</location>
        <topology evidence="1">Multi-pass membrane protein</topology>
    </subcellularLocation>
</comment>
<dbReference type="Pfam" id="PF04888">
    <property type="entry name" value="SseC"/>
    <property type="match status" value="1"/>
</dbReference>
<keyword evidence="2" id="KW-0472">Membrane</keyword>
<evidence type="ECO:0000256" key="4">
    <source>
        <dbReference type="ARBA" id="ARBA00035640"/>
    </source>
</evidence>
<proteinExistence type="inferred from homology"/>
<gene>
    <name evidence="7" type="primary">sseC</name>
    <name evidence="7" type="ORF">FIV01_07365</name>
</gene>
<accession>A0A5P9CK10</accession>
<dbReference type="NCBIfam" id="NF011889">
    <property type="entry name" value="PRK15362.1"/>
    <property type="match status" value="1"/>
</dbReference>
<reference evidence="7 8" key="1">
    <citation type="submission" date="2019-10" db="EMBL/GenBank/DDBJ databases">
        <title>Complete genome sequence of Vibrio sp. strain THAF100, isolated from non-filtered water from the water column of tank 6 of a marine aquarium containing stony-coral fragments. Water maintained at 26 degree C.</title>
        <authorList>
            <person name="Ruckert C."/>
            <person name="Franco A."/>
            <person name="Kalinowski J."/>
            <person name="Glaeser S."/>
        </authorList>
    </citation>
    <scope>NUCLEOTIDE SEQUENCE [LARGE SCALE GENOMIC DNA]</scope>
    <source>
        <strain evidence="7 8">THAF100</strain>
    </source>
</reference>
<keyword evidence="2" id="KW-1043">Host membrane</keyword>
<comment type="similarity">
    <text evidence="4">Belongs to the SctE/SipB/YopB family.</text>
</comment>
<dbReference type="Proteomes" id="UP000326936">
    <property type="component" value="Chromosome"/>
</dbReference>
<dbReference type="GO" id="GO:0033644">
    <property type="term" value="C:host cell membrane"/>
    <property type="evidence" value="ECO:0007669"/>
    <property type="project" value="UniProtKB-SubCell"/>
</dbReference>
<dbReference type="RefSeq" id="WP_152430414.1">
    <property type="nucleotide sequence ID" value="NZ_CBCSDK010000004.1"/>
</dbReference>